<sequence length="68" mass="7595">MPAKNCNNCSYCKSIAAVEVTGDELAIKREFERIERNQKISDLGDMLEAIDYLKDKQAKSPSTDIDGL</sequence>
<keyword evidence="2" id="KW-1185">Reference proteome</keyword>
<dbReference type="RefSeq" id="WP_021814943.1">
    <property type="nucleotide sequence ID" value="NZ_AUSW01000034.1"/>
</dbReference>
<evidence type="ECO:0000313" key="1">
    <source>
        <dbReference type="EMBL" id="ERL54974.1"/>
    </source>
</evidence>
<reference evidence="1 2" key="1">
    <citation type="journal article" date="2013" name="Genome Announc.">
        <title>Draft Genome Sequence of Psychrobacter aquaticus Strain CMS 56T, Isolated from a Cyanobacterial Mat Sample Collected from Water Bodies in the McMurdo Dry Valley Region of Antarctica.</title>
        <authorList>
            <person name="Reddy G.S."/>
            <person name="Ara S."/>
            <person name="Singh A."/>
            <person name="Kumar Pinnaka A."/>
            <person name="Shivaji S."/>
        </authorList>
    </citation>
    <scope>NUCLEOTIDE SEQUENCE [LARGE SCALE GENOMIC DNA]</scope>
    <source>
        <strain evidence="1 2">CMS 56</strain>
    </source>
</reference>
<protein>
    <submittedName>
        <fullName evidence="1">Uncharacterized protein</fullName>
    </submittedName>
</protein>
<organism evidence="1 2">
    <name type="scientific">Psychrobacter aquaticus CMS 56</name>
    <dbReference type="NCBI Taxonomy" id="1354303"/>
    <lineage>
        <taxon>Bacteria</taxon>
        <taxon>Pseudomonadati</taxon>
        <taxon>Pseudomonadota</taxon>
        <taxon>Gammaproteobacteria</taxon>
        <taxon>Moraxellales</taxon>
        <taxon>Moraxellaceae</taxon>
        <taxon>Psychrobacter</taxon>
    </lineage>
</organism>
<evidence type="ECO:0000313" key="2">
    <source>
        <dbReference type="Proteomes" id="UP000016761"/>
    </source>
</evidence>
<dbReference type="EMBL" id="AUSW01000034">
    <property type="protein sequence ID" value="ERL54974.1"/>
    <property type="molecule type" value="Genomic_DNA"/>
</dbReference>
<dbReference type="STRING" id="1354303.M917_2320"/>
<gene>
    <name evidence="1" type="ORF">M917_2320</name>
</gene>
<dbReference type="PATRIC" id="fig|1354303.4.peg.2286"/>
<comment type="caution">
    <text evidence="1">The sequence shown here is derived from an EMBL/GenBank/DDBJ whole genome shotgun (WGS) entry which is preliminary data.</text>
</comment>
<name>U4T8C3_9GAMM</name>
<dbReference type="AlphaFoldDB" id="U4T8C3"/>
<proteinExistence type="predicted"/>
<dbReference type="Proteomes" id="UP000016761">
    <property type="component" value="Unassembled WGS sequence"/>
</dbReference>
<accession>U4T8C3</accession>